<name>A0ABW4IZA4_9ACTN</name>
<dbReference type="PROSITE" id="PS50110">
    <property type="entry name" value="RESPONSE_REGULATORY"/>
    <property type="match status" value="1"/>
</dbReference>
<evidence type="ECO:0000259" key="6">
    <source>
        <dbReference type="PROSITE" id="PS50110"/>
    </source>
</evidence>
<organism evidence="7 8">
    <name type="scientific">Streptomyces caeni</name>
    <dbReference type="NCBI Taxonomy" id="2307231"/>
    <lineage>
        <taxon>Bacteria</taxon>
        <taxon>Bacillati</taxon>
        <taxon>Actinomycetota</taxon>
        <taxon>Actinomycetes</taxon>
        <taxon>Kitasatosporales</taxon>
        <taxon>Streptomycetaceae</taxon>
        <taxon>Streptomyces</taxon>
    </lineage>
</organism>
<evidence type="ECO:0000256" key="2">
    <source>
        <dbReference type="ARBA" id="ARBA00023125"/>
    </source>
</evidence>
<dbReference type="SMART" id="SM00448">
    <property type="entry name" value="REC"/>
    <property type="match status" value="1"/>
</dbReference>
<dbReference type="SUPFAM" id="SSF46894">
    <property type="entry name" value="C-terminal effector domain of the bipartite response regulators"/>
    <property type="match status" value="1"/>
</dbReference>
<dbReference type="InterPro" id="IPR039420">
    <property type="entry name" value="WalR-like"/>
</dbReference>
<dbReference type="InterPro" id="IPR016032">
    <property type="entry name" value="Sig_transdc_resp-reg_C-effctor"/>
</dbReference>
<proteinExistence type="predicted"/>
<evidence type="ECO:0000313" key="8">
    <source>
        <dbReference type="Proteomes" id="UP001597261"/>
    </source>
</evidence>
<keyword evidence="2" id="KW-0238">DNA-binding</keyword>
<dbReference type="EMBL" id="JBHUDX010000090">
    <property type="protein sequence ID" value="MFD1662296.1"/>
    <property type="molecule type" value="Genomic_DNA"/>
</dbReference>
<dbReference type="PANTHER" id="PTHR43214:SF41">
    <property type="entry name" value="NITRATE_NITRITE RESPONSE REGULATOR PROTEIN NARP"/>
    <property type="match status" value="1"/>
</dbReference>
<dbReference type="Gene3D" id="3.40.50.2300">
    <property type="match status" value="1"/>
</dbReference>
<evidence type="ECO:0000313" key="7">
    <source>
        <dbReference type="EMBL" id="MFD1662296.1"/>
    </source>
</evidence>
<evidence type="ECO:0000256" key="4">
    <source>
        <dbReference type="PROSITE-ProRule" id="PRU00169"/>
    </source>
</evidence>
<comment type="caution">
    <text evidence="4">Lacks conserved residue(s) required for the propagation of feature annotation.</text>
</comment>
<evidence type="ECO:0000256" key="1">
    <source>
        <dbReference type="ARBA" id="ARBA00023015"/>
    </source>
</evidence>
<keyword evidence="3" id="KW-0804">Transcription</keyword>
<evidence type="ECO:0000259" key="5">
    <source>
        <dbReference type="PROSITE" id="PS50043"/>
    </source>
</evidence>
<dbReference type="RefSeq" id="WP_381089688.1">
    <property type="nucleotide sequence ID" value="NZ_JBHUDX010000090.1"/>
</dbReference>
<dbReference type="InterPro" id="IPR011006">
    <property type="entry name" value="CheY-like_superfamily"/>
</dbReference>
<evidence type="ECO:0000256" key="3">
    <source>
        <dbReference type="ARBA" id="ARBA00023163"/>
    </source>
</evidence>
<keyword evidence="8" id="KW-1185">Reference proteome</keyword>
<accession>A0ABW4IZA4</accession>
<dbReference type="Gene3D" id="1.10.10.10">
    <property type="entry name" value="Winged helix-like DNA-binding domain superfamily/Winged helix DNA-binding domain"/>
    <property type="match status" value="1"/>
</dbReference>
<sequence length="209" mass="22402">MSPHPTHVAIVSDCPLLRHGLAHVIDGAPDLERTAPVGRVGARRHEVGDADVVLLNVQAPVSETCDIIARLHEEGHRVVVVSGSTTQNDLVPSIEAGARGYLSQRTGEGELLAAVRSVASGRSYFATGFIGHRGRHKNPPRITGRERQILELVASGATDREIASKLNISEHTVHSHLDRLGSKTGFRRRADLTRLALQHGVGGEVVDDG</sequence>
<dbReference type="InterPro" id="IPR001789">
    <property type="entry name" value="Sig_transdc_resp-reg_receiver"/>
</dbReference>
<keyword evidence="1" id="KW-0805">Transcription regulation</keyword>
<comment type="caution">
    <text evidence="7">The sequence shown here is derived from an EMBL/GenBank/DDBJ whole genome shotgun (WGS) entry which is preliminary data.</text>
</comment>
<dbReference type="SMART" id="SM00421">
    <property type="entry name" value="HTH_LUXR"/>
    <property type="match status" value="1"/>
</dbReference>
<protein>
    <submittedName>
        <fullName evidence="7">LuxR C-terminal-related transcriptional regulator</fullName>
    </submittedName>
</protein>
<dbReference type="InterPro" id="IPR000792">
    <property type="entry name" value="Tscrpt_reg_LuxR_C"/>
</dbReference>
<dbReference type="PROSITE" id="PS50043">
    <property type="entry name" value="HTH_LUXR_2"/>
    <property type="match status" value="1"/>
</dbReference>
<dbReference type="CDD" id="cd06170">
    <property type="entry name" value="LuxR_C_like"/>
    <property type="match status" value="1"/>
</dbReference>
<dbReference type="Pfam" id="PF00196">
    <property type="entry name" value="GerE"/>
    <property type="match status" value="1"/>
</dbReference>
<feature type="domain" description="HTH luxR-type" evidence="5">
    <location>
        <begin position="135"/>
        <end position="200"/>
    </location>
</feature>
<dbReference type="Proteomes" id="UP001597261">
    <property type="component" value="Unassembled WGS sequence"/>
</dbReference>
<feature type="domain" description="Response regulatory" evidence="6">
    <location>
        <begin position="7"/>
        <end position="119"/>
    </location>
</feature>
<gene>
    <name evidence="7" type="ORF">ACFSL4_29925</name>
</gene>
<dbReference type="PANTHER" id="PTHR43214">
    <property type="entry name" value="TWO-COMPONENT RESPONSE REGULATOR"/>
    <property type="match status" value="1"/>
</dbReference>
<reference evidence="8" key="1">
    <citation type="journal article" date="2019" name="Int. J. Syst. Evol. Microbiol.">
        <title>The Global Catalogue of Microorganisms (GCM) 10K type strain sequencing project: providing services to taxonomists for standard genome sequencing and annotation.</title>
        <authorList>
            <consortium name="The Broad Institute Genomics Platform"/>
            <consortium name="The Broad Institute Genome Sequencing Center for Infectious Disease"/>
            <person name="Wu L."/>
            <person name="Ma J."/>
        </authorList>
    </citation>
    <scope>NUCLEOTIDE SEQUENCE [LARGE SCALE GENOMIC DNA]</scope>
    <source>
        <strain evidence="8">CGMCC 1.12470</strain>
    </source>
</reference>
<dbReference type="Pfam" id="PF00072">
    <property type="entry name" value="Response_reg"/>
    <property type="match status" value="1"/>
</dbReference>
<dbReference type="InterPro" id="IPR036388">
    <property type="entry name" value="WH-like_DNA-bd_sf"/>
</dbReference>
<dbReference type="SUPFAM" id="SSF52172">
    <property type="entry name" value="CheY-like"/>
    <property type="match status" value="1"/>
</dbReference>
<dbReference type="PRINTS" id="PR00038">
    <property type="entry name" value="HTHLUXR"/>
</dbReference>